<dbReference type="RefSeq" id="WP_075036321.1">
    <property type="nucleotide sequence ID" value="NZ_FOSB01000005.1"/>
</dbReference>
<feature type="coiled-coil region" evidence="1">
    <location>
        <begin position="13"/>
        <end position="78"/>
    </location>
</feature>
<reference evidence="3" key="1">
    <citation type="submission" date="2016-10" db="EMBL/GenBank/DDBJ databases">
        <authorList>
            <person name="Varghese N."/>
            <person name="Submissions S."/>
        </authorList>
    </citation>
    <scope>NUCLEOTIDE SEQUENCE [LARGE SCALE GENOMIC DNA]</scope>
    <source>
        <strain evidence="3">CGMCC 1.3704</strain>
    </source>
</reference>
<evidence type="ECO:0000256" key="1">
    <source>
        <dbReference type="SAM" id="Coils"/>
    </source>
</evidence>
<accession>A0A1I3UTU4</accession>
<dbReference type="AlphaFoldDB" id="A0A1I3UTU4"/>
<dbReference type="OrthoDB" id="2969578at2"/>
<keyword evidence="1" id="KW-0175">Coiled coil</keyword>
<protein>
    <recommendedName>
        <fullName evidence="4">DUF3813 domain-containing protein</fullName>
    </recommendedName>
</protein>
<sequence>MNSESMDGIMGCLNNAKLAVERAQEDRTGYTEAQQHVKQAEEMLSQARRNPQFNNQANEKEMQRAADLLRLIEETNQAINRNS</sequence>
<organism evidence="2 3">
    <name type="scientific">Halobacillus dabanensis</name>
    <dbReference type="NCBI Taxonomy" id="240302"/>
    <lineage>
        <taxon>Bacteria</taxon>
        <taxon>Bacillati</taxon>
        <taxon>Bacillota</taxon>
        <taxon>Bacilli</taxon>
        <taxon>Bacillales</taxon>
        <taxon>Bacillaceae</taxon>
        <taxon>Halobacillus</taxon>
    </lineage>
</organism>
<name>A0A1I3UTU4_HALDA</name>
<keyword evidence="3" id="KW-1185">Reference proteome</keyword>
<dbReference type="Proteomes" id="UP000183557">
    <property type="component" value="Unassembled WGS sequence"/>
</dbReference>
<evidence type="ECO:0008006" key="4">
    <source>
        <dbReference type="Google" id="ProtNLM"/>
    </source>
</evidence>
<dbReference type="EMBL" id="FOSB01000005">
    <property type="protein sequence ID" value="SFJ86638.1"/>
    <property type="molecule type" value="Genomic_DNA"/>
</dbReference>
<gene>
    <name evidence="2" type="ORF">SAMN04487936_1059</name>
</gene>
<evidence type="ECO:0000313" key="3">
    <source>
        <dbReference type="Proteomes" id="UP000183557"/>
    </source>
</evidence>
<evidence type="ECO:0000313" key="2">
    <source>
        <dbReference type="EMBL" id="SFJ86638.1"/>
    </source>
</evidence>
<proteinExistence type="predicted"/>